<comment type="similarity">
    <text evidence="2 6">Belongs to the band 7/mec-2 family. HflC subfamily.</text>
</comment>
<comment type="subcellular location">
    <subcellularLocation>
        <location evidence="1">Membrane</location>
        <topology evidence="1">Single-pass membrane protein</topology>
    </subcellularLocation>
</comment>
<feature type="region of interest" description="Disordered" evidence="7">
    <location>
        <begin position="307"/>
        <end position="338"/>
    </location>
</feature>
<dbReference type="RefSeq" id="WP_386818367.1">
    <property type="nucleotide sequence ID" value="NZ_JBHUIT010000002.1"/>
</dbReference>
<dbReference type="PANTHER" id="PTHR42911:SF1">
    <property type="entry name" value="MODULATOR OF FTSH PROTEASE HFLC"/>
    <property type="match status" value="1"/>
</dbReference>
<dbReference type="PANTHER" id="PTHR42911">
    <property type="entry name" value="MODULATOR OF FTSH PROTEASE HFLC"/>
    <property type="match status" value="1"/>
</dbReference>
<keyword evidence="3 8" id="KW-0812">Transmembrane</keyword>
<dbReference type="GO" id="GO:0008233">
    <property type="term" value="F:peptidase activity"/>
    <property type="evidence" value="ECO:0007669"/>
    <property type="project" value="UniProtKB-KW"/>
</dbReference>
<dbReference type="InterPro" id="IPR010200">
    <property type="entry name" value="HflC"/>
</dbReference>
<keyword evidence="11" id="KW-1185">Reference proteome</keyword>
<evidence type="ECO:0000256" key="6">
    <source>
        <dbReference type="PIRNR" id="PIRNR005651"/>
    </source>
</evidence>
<feature type="transmembrane region" description="Helical" evidence="8">
    <location>
        <begin position="20"/>
        <end position="39"/>
    </location>
</feature>
<name>A0ABW5D7Z1_9BACT</name>
<reference evidence="11" key="1">
    <citation type="journal article" date="2019" name="Int. J. Syst. Evol. Microbiol.">
        <title>The Global Catalogue of Microorganisms (GCM) 10K type strain sequencing project: providing services to taxonomists for standard genome sequencing and annotation.</title>
        <authorList>
            <consortium name="The Broad Institute Genomics Platform"/>
            <consortium name="The Broad Institute Genome Sequencing Center for Infectious Disease"/>
            <person name="Wu L."/>
            <person name="Ma J."/>
        </authorList>
    </citation>
    <scope>NUCLEOTIDE SEQUENCE [LARGE SCALE GENOMIC DNA]</scope>
    <source>
        <strain evidence="11">CGMCC 4.7106</strain>
    </source>
</reference>
<evidence type="ECO:0000259" key="9">
    <source>
        <dbReference type="SMART" id="SM00244"/>
    </source>
</evidence>
<proteinExistence type="inferred from homology"/>
<evidence type="ECO:0000256" key="1">
    <source>
        <dbReference type="ARBA" id="ARBA00004167"/>
    </source>
</evidence>
<feature type="domain" description="Band 7" evidence="9">
    <location>
        <begin position="34"/>
        <end position="201"/>
    </location>
</feature>
<dbReference type="Gene3D" id="3.30.479.30">
    <property type="entry name" value="Band 7 domain"/>
    <property type="match status" value="1"/>
</dbReference>
<dbReference type="SMART" id="SM00244">
    <property type="entry name" value="PHB"/>
    <property type="match status" value="1"/>
</dbReference>
<gene>
    <name evidence="10" type="primary">hflC</name>
    <name evidence="10" type="ORF">ACFSSA_03400</name>
</gene>
<evidence type="ECO:0000256" key="2">
    <source>
        <dbReference type="ARBA" id="ARBA00007862"/>
    </source>
</evidence>
<dbReference type="EMBL" id="JBHUIT010000002">
    <property type="protein sequence ID" value="MFD2255711.1"/>
    <property type="molecule type" value="Genomic_DNA"/>
</dbReference>
<protein>
    <recommendedName>
        <fullName evidence="6">Protein HflC</fullName>
    </recommendedName>
</protein>
<evidence type="ECO:0000256" key="8">
    <source>
        <dbReference type="SAM" id="Phobius"/>
    </source>
</evidence>
<keyword evidence="4 8" id="KW-1133">Transmembrane helix</keyword>
<dbReference type="CDD" id="cd03405">
    <property type="entry name" value="SPFH_HflC"/>
    <property type="match status" value="1"/>
</dbReference>
<evidence type="ECO:0000313" key="10">
    <source>
        <dbReference type="EMBL" id="MFD2255711.1"/>
    </source>
</evidence>
<dbReference type="Pfam" id="PF01145">
    <property type="entry name" value="Band_7"/>
    <property type="match status" value="1"/>
</dbReference>
<evidence type="ECO:0000313" key="11">
    <source>
        <dbReference type="Proteomes" id="UP001597375"/>
    </source>
</evidence>
<keyword evidence="5 8" id="KW-0472">Membrane</keyword>
<evidence type="ECO:0000256" key="5">
    <source>
        <dbReference type="ARBA" id="ARBA00023136"/>
    </source>
</evidence>
<organism evidence="10 11">
    <name type="scientific">Luteolibacter algae</name>
    <dbReference type="NCBI Taxonomy" id="454151"/>
    <lineage>
        <taxon>Bacteria</taxon>
        <taxon>Pseudomonadati</taxon>
        <taxon>Verrucomicrobiota</taxon>
        <taxon>Verrucomicrobiia</taxon>
        <taxon>Verrucomicrobiales</taxon>
        <taxon>Verrucomicrobiaceae</taxon>
        <taxon>Luteolibacter</taxon>
    </lineage>
</organism>
<dbReference type="InterPro" id="IPR036013">
    <property type="entry name" value="Band_7/SPFH_dom_sf"/>
</dbReference>
<dbReference type="SUPFAM" id="SSF117892">
    <property type="entry name" value="Band 7/SPFH domain"/>
    <property type="match status" value="1"/>
</dbReference>
<evidence type="ECO:0000256" key="3">
    <source>
        <dbReference type="ARBA" id="ARBA00022692"/>
    </source>
</evidence>
<dbReference type="GO" id="GO:0006508">
    <property type="term" value="P:proteolysis"/>
    <property type="evidence" value="ECO:0007669"/>
    <property type="project" value="UniProtKB-KW"/>
</dbReference>
<dbReference type="Proteomes" id="UP001597375">
    <property type="component" value="Unassembled WGS sequence"/>
</dbReference>
<evidence type="ECO:0000256" key="7">
    <source>
        <dbReference type="SAM" id="MobiDB-lite"/>
    </source>
</evidence>
<keyword evidence="10" id="KW-0378">Hydrolase</keyword>
<dbReference type="InterPro" id="IPR001107">
    <property type="entry name" value="Band_7"/>
</dbReference>
<evidence type="ECO:0000256" key="4">
    <source>
        <dbReference type="ARBA" id="ARBA00022989"/>
    </source>
</evidence>
<sequence>MSEETQDTESPGKRATALRMMMFAAIGIIVVLASSSAIVNENEDAIIVRFGKPVRIIQKAGWYFHLPAPVESVKLIDTRLQHGSIRLSETLTRDKRNVIIPMYFAWRVEEPLKFLNNVETPEIATAKLDSLITSMRNSVIGRNDFSALVGQEGNRISEMENELLKLAAADAREHFGVQLIKVGITEIKLPKGNTESVFRRMRSERKREASTYRAEGKAASDRIKTEADTEARALLAEARKTAEEMRGKAEAQAASIYASAHGKDIDFYRFLRSLQSLRAVVDKNTTLVLDTNSSPFNLLRPEAAANPMRFASPKSAPANNLPLDPAEPAQPPSHVANP</sequence>
<dbReference type="PIRSF" id="PIRSF005651">
    <property type="entry name" value="HflC"/>
    <property type="match status" value="1"/>
</dbReference>
<comment type="caution">
    <text evidence="10">The sequence shown here is derived from an EMBL/GenBank/DDBJ whole genome shotgun (WGS) entry which is preliminary data.</text>
</comment>
<keyword evidence="10" id="KW-0645">Protease</keyword>
<comment type="function">
    <text evidence="6">HflC and HflK could regulate a protease.</text>
</comment>
<accession>A0ABW5D7Z1</accession>